<dbReference type="Proteomes" id="UP001165960">
    <property type="component" value="Unassembled WGS sequence"/>
</dbReference>
<accession>A0ACC2UM13</accession>
<dbReference type="EMBL" id="QTSX02000183">
    <property type="protein sequence ID" value="KAJ9087890.1"/>
    <property type="molecule type" value="Genomic_DNA"/>
</dbReference>
<reference evidence="1" key="1">
    <citation type="submission" date="2022-04" db="EMBL/GenBank/DDBJ databases">
        <title>Genome of the entomopathogenic fungus Entomophthora muscae.</title>
        <authorList>
            <person name="Elya C."/>
            <person name="Lovett B.R."/>
            <person name="Lee E."/>
            <person name="Macias A.M."/>
            <person name="Hajek A.E."/>
            <person name="De Bivort B.L."/>
            <person name="Kasson M.T."/>
            <person name="De Fine Licht H.H."/>
            <person name="Stajich J.E."/>
        </authorList>
    </citation>
    <scope>NUCLEOTIDE SEQUENCE</scope>
    <source>
        <strain evidence="1">Berkeley</strain>
    </source>
</reference>
<name>A0ACC2UM13_9FUNG</name>
<keyword evidence="2" id="KW-1185">Reference proteome</keyword>
<comment type="caution">
    <text evidence="1">The sequence shown here is derived from an EMBL/GenBank/DDBJ whole genome shotgun (WGS) entry which is preliminary data.</text>
</comment>
<evidence type="ECO:0000313" key="2">
    <source>
        <dbReference type="Proteomes" id="UP001165960"/>
    </source>
</evidence>
<protein>
    <submittedName>
        <fullName evidence="1">Uncharacterized protein</fullName>
    </submittedName>
</protein>
<gene>
    <name evidence="1" type="ORF">DSO57_1028642</name>
</gene>
<sequence length="69" mass="7765">MVPNPSFTQSFITIQFNTTFGSKSSLDAEQKAVEKAGSLSLKVKFYERRQQTAVQDPQAIYQLVMGYTI</sequence>
<evidence type="ECO:0000313" key="1">
    <source>
        <dbReference type="EMBL" id="KAJ9087890.1"/>
    </source>
</evidence>
<organism evidence="1 2">
    <name type="scientific">Entomophthora muscae</name>
    <dbReference type="NCBI Taxonomy" id="34485"/>
    <lineage>
        <taxon>Eukaryota</taxon>
        <taxon>Fungi</taxon>
        <taxon>Fungi incertae sedis</taxon>
        <taxon>Zoopagomycota</taxon>
        <taxon>Entomophthoromycotina</taxon>
        <taxon>Entomophthoromycetes</taxon>
        <taxon>Entomophthorales</taxon>
        <taxon>Entomophthoraceae</taxon>
        <taxon>Entomophthora</taxon>
    </lineage>
</organism>
<proteinExistence type="predicted"/>